<keyword evidence="3" id="KW-1185">Reference proteome</keyword>
<proteinExistence type="predicted"/>
<reference evidence="2" key="1">
    <citation type="submission" date="2023-03" db="EMBL/GenBank/DDBJ databases">
        <title>Massive genome expansion in bonnet fungi (Mycena s.s.) driven by repeated elements and novel gene families across ecological guilds.</title>
        <authorList>
            <consortium name="Lawrence Berkeley National Laboratory"/>
            <person name="Harder C.B."/>
            <person name="Miyauchi S."/>
            <person name="Viragh M."/>
            <person name="Kuo A."/>
            <person name="Thoen E."/>
            <person name="Andreopoulos B."/>
            <person name="Lu D."/>
            <person name="Skrede I."/>
            <person name="Drula E."/>
            <person name="Henrissat B."/>
            <person name="Morin E."/>
            <person name="Kohler A."/>
            <person name="Barry K."/>
            <person name="LaButti K."/>
            <person name="Morin E."/>
            <person name="Salamov A."/>
            <person name="Lipzen A."/>
            <person name="Mereny Z."/>
            <person name="Hegedus B."/>
            <person name="Baldrian P."/>
            <person name="Stursova M."/>
            <person name="Weitz H."/>
            <person name="Taylor A."/>
            <person name="Grigoriev I.V."/>
            <person name="Nagy L.G."/>
            <person name="Martin F."/>
            <person name="Kauserud H."/>
        </authorList>
    </citation>
    <scope>NUCLEOTIDE SEQUENCE</scope>
    <source>
        <strain evidence="2">CBHHK182m</strain>
    </source>
</reference>
<evidence type="ECO:0000256" key="1">
    <source>
        <dbReference type="SAM" id="MobiDB-lite"/>
    </source>
</evidence>
<dbReference type="AlphaFoldDB" id="A0AAD7HIW6"/>
<organism evidence="2 3">
    <name type="scientific">Mycena metata</name>
    <dbReference type="NCBI Taxonomy" id="1033252"/>
    <lineage>
        <taxon>Eukaryota</taxon>
        <taxon>Fungi</taxon>
        <taxon>Dikarya</taxon>
        <taxon>Basidiomycota</taxon>
        <taxon>Agaricomycotina</taxon>
        <taxon>Agaricomycetes</taxon>
        <taxon>Agaricomycetidae</taxon>
        <taxon>Agaricales</taxon>
        <taxon>Marasmiineae</taxon>
        <taxon>Mycenaceae</taxon>
        <taxon>Mycena</taxon>
    </lineage>
</organism>
<comment type="caution">
    <text evidence="2">The sequence shown here is derived from an EMBL/GenBank/DDBJ whole genome shotgun (WGS) entry which is preliminary data.</text>
</comment>
<evidence type="ECO:0000313" key="3">
    <source>
        <dbReference type="Proteomes" id="UP001215598"/>
    </source>
</evidence>
<dbReference type="Proteomes" id="UP001215598">
    <property type="component" value="Unassembled WGS sequence"/>
</dbReference>
<protein>
    <submittedName>
        <fullName evidence="2">Uncharacterized protein</fullName>
    </submittedName>
</protein>
<accession>A0AAD7HIW6</accession>
<sequence>MANFTTALLGSFSRIFFPPASSSSPAASSDFGYGFTSSQSDPDVPGAYAHNHLRPASAHVRPRPSSATIEGYWSWEGGRRILRREAGNHHQRDLGLKGLAEVQLTRSSPVVACQPLSTRSRTPPLVRTVPEELDIADASDRTADDSFSFDIDISLISDTSTSTTISEEHDADDEDDGHASFAFLSPPRLISSTHPYADARHTLADSNAHNLGLGLGFVKPDGSPFDGLGVLSFGCSGVPRTRTRNNQHDKTELSRTFLEEAAWTWAADPHHRILSAIHEDEEEDEAEELPLVGVASSSTSTPPRQRKTSKNARRDLSMVDTISSGLKRRQALASDCAPGPRRQVQVQGGINARPRTPAPLSAGVRSPSTIPARAPSASPVPGPRSPSVASSARRSQPIPAPVWRA</sequence>
<name>A0AAD7HIW6_9AGAR</name>
<feature type="region of interest" description="Disordered" evidence="1">
    <location>
        <begin position="280"/>
        <end position="405"/>
    </location>
</feature>
<gene>
    <name evidence="2" type="ORF">B0H16DRAFT_1602292</name>
</gene>
<feature type="compositionally biased region" description="Low complexity" evidence="1">
    <location>
        <begin position="385"/>
        <end position="397"/>
    </location>
</feature>
<dbReference type="EMBL" id="JARKIB010000228">
    <property type="protein sequence ID" value="KAJ7721614.1"/>
    <property type="molecule type" value="Genomic_DNA"/>
</dbReference>
<evidence type="ECO:0000313" key="2">
    <source>
        <dbReference type="EMBL" id="KAJ7721614.1"/>
    </source>
</evidence>